<proteinExistence type="predicted"/>
<accession>A0A2N3PJ17</accession>
<dbReference type="Gene3D" id="3.40.50.12580">
    <property type="match status" value="1"/>
</dbReference>
<organism evidence="1 2">
    <name type="scientific">Helicobacter winghamensis</name>
    <dbReference type="NCBI Taxonomy" id="157268"/>
    <lineage>
        <taxon>Bacteria</taxon>
        <taxon>Pseudomonadati</taxon>
        <taxon>Campylobacterota</taxon>
        <taxon>Epsilonproteobacteria</taxon>
        <taxon>Campylobacterales</taxon>
        <taxon>Helicobacteraceae</taxon>
        <taxon>Helicobacter</taxon>
    </lineage>
</organism>
<sequence>MTILYAPSFREDFDLLHANCLCTYDLQILEILYTQKCGGGGHNKILYLPHSKTPTKYNKVILEALDYCSITQISNLQKAKEAEILITDTSNLALAFSLSFLKPSLLYLPAFTTVDFGNDRLYAALQKIAFVTTSLKELKATLNALEFTKDSKLKEITEFLQGDLL</sequence>
<gene>
    <name evidence="1" type="ORF">BCM31_04455</name>
</gene>
<reference evidence="1 2" key="1">
    <citation type="submission" date="2016-07" db="EMBL/GenBank/DDBJ databases">
        <title>Detection of Helicobacter winghamensis from caecal content of red fox (Vulpes vulpes).</title>
        <authorList>
            <person name="Zanoni R.G."/>
            <person name="Florio D."/>
            <person name="Caffara M."/>
            <person name="Renzi M."/>
            <person name="Parisi A."/>
            <person name="Pasquali F."/>
            <person name="Manfreda G."/>
        </authorList>
    </citation>
    <scope>NUCLEOTIDE SEQUENCE [LARGE SCALE GENOMIC DNA]</scope>
    <source>
        <strain evidence="1 2">295_13</strain>
    </source>
</reference>
<keyword evidence="2" id="KW-1185">Reference proteome</keyword>
<dbReference type="InterPro" id="IPR043148">
    <property type="entry name" value="TagF_C"/>
</dbReference>
<name>A0A2N3PJ17_9HELI</name>
<evidence type="ECO:0000313" key="2">
    <source>
        <dbReference type="Proteomes" id="UP000233350"/>
    </source>
</evidence>
<evidence type="ECO:0000313" key="1">
    <source>
        <dbReference type="EMBL" id="PKT81042.1"/>
    </source>
</evidence>
<dbReference type="EMBL" id="MBPK01000032">
    <property type="protein sequence ID" value="PKT81042.1"/>
    <property type="molecule type" value="Genomic_DNA"/>
</dbReference>
<comment type="caution">
    <text evidence="1">The sequence shown here is derived from an EMBL/GenBank/DDBJ whole genome shotgun (WGS) entry which is preliminary data.</text>
</comment>
<dbReference type="Proteomes" id="UP000233350">
    <property type="component" value="Unassembled WGS sequence"/>
</dbReference>
<dbReference type="STRING" id="556267.HWAG_00276"/>
<dbReference type="RefSeq" id="WP_101313106.1">
    <property type="nucleotide sequence ID" value="NZ_CP063087.1"/>
</dbReference>
<dbReference type="AlphaFoldDB" id="A0A2N3PJ17"/>
<protein>
    <submittedName>
        <fullName evidence="1">Uncharacterized protein</fullName>
    </submittedName>
</protein>
<dbReference type="GeneID" id="78825833"/>
<dbReference type="OrthoDB" id="5324144at2"/>